<name>G7Z6A1_AZOL4</name>
<dbReference type="InterPro" id="IPR050523">
    <property type="entry name" value="AKR_Detox_Biosynth"/>
</dbReference>
<dbReference type="GO" id="GO:0016491">
    <property type="term" value="F:oxidoreductase activity"/>
    <property type="evidence" value="ECO:0007669"/>
    <property type="project" value="UniProtKB-KW"/>
</dbReference>
<evidence type="ECO:0000313" key="4">
    <source>
        <dbReference type="Proteomes" id="UP000005667"/>
    </source>
</evidence>
<dbReference type="PANTHER" id="PTHR43364">
    <property type="entry name" value="NADH-SPECIFIC METHYLGLYOXAL REDUCTASE-RELATED"/>
    <property type="match status" value="1"/>
</dbReference>
<reference evidence="4" key="1">
    <citation type="journal article" date="2011" name="PLoS Genet.">
        <title>Azospirillum genomes reveal transition of bacteria from aquatic to terrestrial environments.</title>
        <authorList>
            <person name="Wisniewski-Dye F."/>
            <person name="Borziak K."/>
            <person name="Khalsa-Moyers G."/>
            <person name="Alexandre G."/>
            <person name="Sukharnikov L.O."/>
            <person name="Wuichet K."/>
            <person name="Hurst G.B."/>
            <person name="McDonald W.H."/>
            <person name="Robertson J.S."/>
            <person name="Barbe V."/>
            <person name="Calteau A."/>
            <person name="Rouy Z."/>
            <person name="Mangenot S."/>
            <person name="Prigent-Combaret C."/>
            <person name="Normand P."/>
            <person name="Boyer M."/>
            <person name="Siguier P."/>
            <person name="Dessaux Y."/>
            <person name="Elmerich C."/>
            <person name="Condemine G."/>
            <person name="Krishnen G."/>
            <person name="Kennedy I."/>
            <person name="Paterson A.H."/>
            <person name="Gonzalez V."/>
            <person name="Mavingui P."/>
            <person name="Zhulin I.B."/>
        </authorList>
    </citation>
    <scope>NUCLEOTIDE SEQUENCE [LARGE SCALE GENOMIC DNA]</scope>
    <source>
        <strain evidence="4">4B</strain>
    </source>
</reference>
<keyword evidence="4" id="KW-1185">Reference proteome</keyword>
<keyword evidence="1 3" id="KW-0560">Oxidoreductase</keyword>
<dbReference type="Pfam" id="PF00248">
    <property type="entry name" value="Aldo_ket_red"/>
    <property type="match status" value="1"/>
</dbReference>
<dbReference type="SUPFAM" id="SSF51430">
    <property type="entry name" value="NAD(P)-linked oxidoreductase"/>
    <property type="match status" value="1"/>
</dbReference>
<dbReference type="Gene3D" id="3.20.20.100">
    <property type="entry name" value="NADP-dependent oxidoreductase domain"/>
    <property type="match status" value="1"/>
</dbReference>
<dbReference type="STRING" id="862719.AZOLI_2766"/>
<sequence length="385" mass="41432">MVTAGPASSARGAGVQSAYELLESWGCQAHVSAIIEEATMSTTSNGVSRTGLPTRRFGTTDMAITRVGFGAWAIGGPDWAAGWGAQDDSQSVTAIRHAVERGINWIDTAAVYGLGHSEEIVRRALADIPEAERPYVFTKCGLVWDEADRKAMPRRIGKPDSIRRELEASLKRLGVERIDLYQMHWPAEHEAVEEYWQTLLDLKAEGKVRAVGLSNHTAAQLEAAERLGHVDTLQPPFSAIRRDVAASELPWCLSHRTGVIVYSPMQAGLLTGRFTVERAKALPADDWRSSNANFTGEALERNLALAQSFGPIAERHGTTIAAVAVAWVLSWPAITGAIVGARTPAQVDGWLDAATLTLTPEDLDEIADSIGRTGAGSGPSHPNRA</sequence>
<dbReference type="HOGENOM" id="CLU_023205_2_3_5"/>
<dbReference type="EMBL" id="FQ311868">
    <property type="protein sequence ID" value="CBS87952.1"/>
    <property type="molecule type" value="Genomic_DNA"/>
</dbReference>
<feature type="domain" description="NADP-dependent oxidoreductase" evidence="2">
    <location>
        <begin position="67"/>
        <end position="367"/>
    </location>
</feature>
<dbReference type="Proteomes" id="UP000005667">
    <property type="component" value="Chromosome"/>
</dbReference>
<evidence type="ECO:0000313" key="3">
    <source>
        <dbReference type="EMBL" id="CBS87952.1"/>
    </source>
</evidence>
<dbReference type="OrthoDB" id="9773828at2"/>
<dbReference type="AlphaFoldDB" id="G7Z6A1"/>
<dbReference type="KEGG" id="ali:AZOLI_2766"/>
<dbReference type="PANTHER" id="PTHR43364:SF4">
    <property type="entry name" value="NAD(P)-LINKED OXIDOREDUCTASE SUPERFAMILY PROTEIN"/>
    <property type="match status" value="1"/>
</dbReference>
<organism evidence="3 4">
    <name type="scientific">Azospirillum lipoferum (strain 4B)</name>
    <dbReference type="NCBI Taxonomy" id="862719"/>
    <lineage>
        <taxon>Bacteria</taxon>
        <taxon>Pseudomonadati</taxon>
        <taxon>Pseudomonadota</taxon>
        <taxon>Alphaproteobacteria</taxon>
        <taxon>Rhodospirillales</taxon>
        <taxon>Azospirillaceae</taxon>
        <taxon>Azospirillum</taxon>
    </lineage>
</organism>
<dbReference type="InterPro" id="IPR023210">
    <property type="entry name" value="NADP_OxRdtase_dom"/>
</dbReference>
<dbReference type="CDD" id="cd19102">
    <property type="entry name" value="AKR_unchar"/>
    <property type="match status" value="1"/>
</dbReference>
<dbReference type="InterPro" id="IPR036812">
    <property type="entry name" value="NAD(P)_OxRdtase_dom_sf"/>
</dbReference>
<gene>
    <name evidence="3" type="ordered locus">AZOLI_2766</name>
</gene>
<evidence type="ECO:0000259" key="2">
    <source>
        <dbReference type="Pfam" id="PF00248"/>
    </source>
</evidence>
<dbReference type="GO" id="GO:0005829">
    <property type="term" value="C:cytosol"/>
    <property type="evidence" value="ECO:0007669"/>
    <property type="project" value="TreeGrafter"/>
</dbReference>
<protein>
    <submittedName>
        <fullName evidence="3">Aldo/keto reductase</fullName>
        <ecNumber evidence="3">1.1.1.-</ecNumber>
    </submittedName>
</protein>
<dbReference type="EC" id="1.1.1.-" evidence="3"/>
<accession>G7Z6A1</accession>
<evidence type="ECO:0000256" key="1">
    <source>
        <dbReference type="ARBA" id="ARBA00023002"/>
    </source>
</evidence>
<proteinExistence type="predicted"/>